<reference evidence="1 2" key="1">
    <citation type="journal article" date="2014" name="PLoS ONE">
        <title>Genome Sequence of Candidatus Nitrososphaera evergladensis from Group I.1b Enriched from Everglades Soil Reveals Novel Genomic Features of the Ammonia-Oxidizing Archaea.</title>
        <authorList>
            <person name="Zhalnina K.V."/>
            <person name="Dias R."/>
            <person name="Leonard M.T."/>
            <person name="Dorr de Quadros P."/>
            <person name="Camargo F.A."/>
            <person name="Drew J.C."/>
            <person name="Farmerie W.G."/>
            <person name="Daroub S.H."/>
            <person name="Triplett E.W."/>
        </authorList>
    </citation>
    <scope>NUCLEOTIDE SEQUENCE [LARGE SCALE GENOMIC DNA]</scope>
    <source>
        <strain evidence="1 2">SR1</strain>
    </source>
</reference>
<dbReference type="OrthoDB" id="10573at2157"/>
<dbReference type="GeneID" id="41597215"/>
<organism evidence="1 2">
    <name type="scientific">Candidatus Nitrososphaera evergladensis SR1</name>
    <dbReference type="NCBI Taxonomy" id="1459636"/>
    <lineage>
        <taxon>Archaea</taxon>
        <taxon>Nitrososphaerota</taxon>
        <taxon>Nitrososphaeria</taxon>
        <taxon>Nitrososphaerales</taxon>
        <taxon>Nitrososphaeraceae</taxon>
        <taxon>Nitrososphaera</taxon>
    </lineage>
</organism>
<dbReference type="EMBL" id="CP007174">
    <property type="protein sequence ID" value="AIF83485.1"/>
    <property type="molecule type" value="Genomic_DNA"/>
</dbReference>
<name>A0A075MQW0_9ARCH</name>
<dbReference type="Proteomes" id="UP000028194">
    <property type="component" value="Chromosome"/>
</dbReference>
<protein>
    <submittedName>
        <fullName evidence="1">Uncharacterized protein</fullName>
    </submittedName>
</protein>
<proteinExistence type="predicted"/>
<dbReference type="STRING" id="1459636.NTE_01421"/>
<dbReference type="AlphaFoldDB" id="A0A075MQW0"/>
<gene>
    <name evidence="1" type="ORF">NTE_01421</name>
</gene>
<evidence type="ECO:0000313" key="1">
    <source>
        <dbReference type="EMBL" id="AIF83485.1"/>
    </source>
</evidence>
<sequence>MKSLKFACDDRYEAEKLAGLVSVQKDGTVYVDGVTAVIGNEIVIKLKDKSSHAVVLKDRENVTKLEALLCDIAKGKTTIVSSDFEGAVAEIKIKEEQD</sequence>
<dbReference type="HOGENOM" id="CLU_2392743_0_0_2"/>
<keyword evidence="2" id="KW-1185">Reference proteome</keyword>
<dbReference type="KEGG" id="nev:NTE_01421"/>
<dbReference type="RefSeq" id="WP_148700246.1">
    <property type="nucleotide sequence ID" value="NZ_CP007174.1"/>
</dbReference>
<dbReference type="eggNOG" id="arCOG10585">
    <property type="taxonomic scope" value="Archaea"/>
</dbReference>
<accession>A0A075MQW0</accession>
<evidence type="ECO:0000313" key="2">
    <source>
        <dbReference type="Proteomes" id="UP000028194"/>
    </source>
</evidence>